<dbReference type="EMBL" id="CP063137">
    <property type="protein sequence ID" value="QOU22088.1"/>
    <property type="molecule type" value="Genomic_DNA"/>
</dbReference>
<evidence type="ECO:0000259" key="2">
    <source>
        <dbReference type="PROSITE" id="PS50280"/>
    </source>
</evidence>
<dbReference type="Gene3D" id="3.90.1410.10">
    <property type="entry name" value="set domain protein methyltransferase, domain 1"/>
    <property type="match status" value="1"/>
</dbReference>
<dbReference type="KEGG" id="bbrx:BRETT_002255"/>
<organism evidence="3 4">
    <name type="scientific">Dekkera bruxellensis</name>
    <name type="common">Brettanomyces custersii</name>
    <dbReference type="NCBI Taxonomy" id="5007"/>
    <lineage>
        <taxon>Eukaryota</taxon>
        <taxon>Fungi</taxon>
        <taxon>Dikarya</taxon>
        <taxon>Ascomycota</taxon>
        <taxon>Saccharomycotina</taxon>
        <taxon>Pichiomycetes</taxon>
        <taxon>Pichiales</taxon>
        <taxon>Pichiaceae</taxon>
        <taxon>Brettanomyces</taxon>
    </lineage>
</organism>
<dbReference type="PANTHER" id="PTHR13271:SF128">
    <property type="entry name" value="RIBOSOMAL LYSINE N-METHYLTRANSFERASE 3"/>
    <property type="match status" value="1"/>
</dbReference>
<dbReference type="PROSITE" id="PS50280">
    <property type="entry name" value="SET"/>
    <property type="match status" value="1"/>
</dbReference>
<dbReference type="InterPro" id="IPR001214">
    <property type="entry name" value="SET_dom"/>
</dbReference>
<proteinExistence type="predicted"/>
<dbReference type="PANTHER" id="PTHR13271">
    <property type="entry name" value="UNCHARACTERIZED PUTATIVE METHYLTRANSFERASE"/>
    <property type="match status" value="1"/>
</dbReference>
<dbReference type="InterPro" id="IPR050600">
    <property type="entry name" value="SETD3_SETD6_MTase"/>
</dbReference>
<feature type="compositionally biased region" description="Acidic residues" evidence="1">
    <location>
        <begin position="284"/>
        <end position="312"/>
    </location>
</feature>
<dbReference type="GeneID" id="64574179"/>
<accession>A0A871RE97</accession>
<dbReference type="Proteomes" id="UP000663131">
    <property type="component" value="Chromosome 9"/>
</dbReference>
<dbReference type="CDD" id="cd10527">
    <property type="entry name" value="SET_LSMT"/>
    <property type="match status" value="1"/>
</dbReference>
<dbReference type="SUPFAM" id="SSF82199">
    <property type="entry name" value="SET domain"/>
    <property type="match status" value="2"/>
</dbReference>
<dbReference type="GO" id="GO:0005634">
    <property type="term" value="C:nucleus"/>
    <property type="evidence" value="ECO:0007669"/>
    <property type="project" value="TreeGrafter"/>
</dbReference>
<dbReference type="RefSeq" id="XP_041138581.1">
    <property type="nucleotide sequence ID" value="XM_041280790.1"/>
</dbReference>
<dbReference type="InterPro" id="IPR046341">
    <property type="entry name" value="SET_dom_sf"/>
</dbReference>
<name>A0A871RE97_DEKBR</name>
<dbReference type="AlphaFoldDB" id="A0A871RE97"/>
<protein>
    <recommendedName>
        <fullName evidence="2">SET domain-containing protein</fullName>
    </recommendedName>
</protein>
<evidence type="ECO:0000313" key="4">
    <source>
        <dbReference type="Proteomes" id="UP000663131"/>
    </source>
</evidence>
<evidence type="ECO:0000256" key="1">
    <source>
        <dbReference type="SAM" id="MobiDB-lite"/>
    </source>
</evidence>
<evidence type="ECO:0000313" key="3">
    <source>
        <dbReference type="EMBL" id="QOU22088.1"/>
    </source>
</evidence>
<dbReference type="GO" id="GO:0016279">
    <property type="term" value="F:protein-lysine N-methyltransferase activity"/>
    <property type="evidence" value="ECO:0007669"/>
    <property type="project" value="TreeGrafter"/>
</dbReference>
<reference evidence="3" key="2">
    <citation type="journal article" name="BMC Genomics">
        <title>New genome assemblies reveal patterns of domestication and adaptation across Brettanomyces (Dekkera) species.</title>
        <authorList>
            <person name="Roach M.J."/>
            <person name="Borneman A.R."/>
        </authorList>
    </citation>
    <scope>NUCLEOTIDE SEQUENCE</scope>
    <source>
        <strain evidence="3">UCD 2041</strain>
    </source>
</reference>
<feature type="domain" description="SET" evidence="2">
    <location>
        <begin position="25"/>
        <end position="385"/>
    </location>
</feature>
<sequence>MSTRNYPELHEWLKNPRNKAYWDNDKVEVRSSKLGGLGVFAKTDITPVEDDPESGLLLRISKDAILSGPNSYISNLLYDAHIDGIFALILAFLYEKAQVKNSPWYDYIHSINFHVGSTKDDKRLMLPAALWPDEDRILLQGTDAELMGVIDPQDIEEDYSICLQFAKDNANIVKPPYELTPDENGDKTENERKYRFFAAACFAVSSRAFVIDDFHQLALVPAADLFNHDARGKEDVHFVAIAHVCPFCGRCDECGHDEYGPPDSEAEEYEVVNNDDNKDGKDYEGDDKMDDGKSDDDDNDDEKMEDDDDDQHDIDSLYIEKLDKKFKNEMRKKDKERLEDKEEDESFDVPDGYNLDEILLDPDQCCDIVLQKKVKKGDELLNTYGDLSNAILISKYGFTVKSNSNDTVCLGRQIVELRDGTDEEIVKRLDWWSQTGFSLLKEYKKEKFDMQEDESAEEPDDENSVTADDDSWLLAISIAYPRDLSLDALCLGKLLTASDVEFQKLSASNNKQAFETFVGEKIDSKGKAFLSGICQKRLSSLEGLKSPVYSQFVKGQLHDWRKHMICNILKDEKSILEKTIKHLSA</sequence>
<dbReference type="OrthoDB" id="441812at2759"/>
<feature type="region of interest" description="Disordered" evidence="1">
    <location>
        <begin position="260"/>
        <end position="314"/>
    </location>
</feature>
<gene>
    <name evidence="3" type="ORF">BRETT_002255</name>
</gene>
<reference evidence="3" key="1">
    <citation type="submission" date="2020-10" db="EMBL/GenBank/DDBJ databases">
        <authorList>
            <person name="Palmer J.M."/>
        </authorList>
    </citation>
    <scope>NUCLEOTIDE SEQUENCE</scope>
    <source>
        <strain evidence="3">UCD 2041</strain>
    </source>
</reference>